<evidence type="ECO:0000256" key="9">
    <source>
        <dbReference type="ARBA" id="ARBA00022898"/>
    </source>
</evidence>
<dbReference type="FunFam" id="3.40.50.1100:FF:000005">
    <property type="entry name" value="Threonine dehydratase catabolic"/>
    <property type="match status" value="1"/>
</dbReference>
<keyword evidence="16" id="KW-1185">Reference proteome</keyword>
<dbReference type="InterPro" id="IPR001926">
    <property type="entry name" value="TrpB-like_PALP"/>
</dbReference>
<comment type="subunit">
    <text evidence="5 13">Homotetramer.</text>
</comment>
<comment type="caution">
    <text evidence="15">The sequence shown here is derived from an EMBL/GenBank/DDBJ whole genome shotgun (WGS) entry which is preliminary data.</text>
</comment>
<keyword evidence="6 13" id="KW-0028">Amino-acid biosynthesis</keyword>
<evidence type="ECO:0000256" key="8">
    <source>
        <dbReference type="ARBA" id="ARBA00022737"/>
    </source>
</evidence>
<keyword evidence="9 13" id="KW-0663">Pyridoxal phosphate</keyword>
<evidence type="ECO:0000256" key="13">
    <source>
        <dbReference type="RuleBase" id="RU362012"/>
    </source>
</evidence>
<dbReference type="InterPro" id="IPR005787">
    <property type="entry name" value="Thr_deHydtase_biosynth"/>
</dbReference>
<feature type="domain" description="ACT-like" evidence="14">
    <location>
        <begin position="353"/>
        <end position="425"/>
    </location>
</feature>
<keyword evidence="8" id="KW-0677">Repeat</keyword>
<keyword evidence="11 13" id="KW-0100">Branched-chain amino acid biosynthesis</keyword>
<sequence length="530" mass="57342">MKAKPRKPVRRGSSAPSTLVARYARRIEEAAGRVYEVADVTPLLAAPKMSARLGNRLLLKREDLQPVHSFKLRGAFNKIAGLTPDAQARGVICASAGNHAQGVALAGKTLGIPAWIVMPRTTPSIKVDAVRALGGKAILHGDAYDDAQAHASQLAAERGMTLIHPYDDADVIAGQGTVAREILEQLDDLDIPQLDAIFVCTGGGGLLAGIAAWIKHASPRTKVISVEPEDSDCMAAALDAGRRVKLPQVGLFADGVAVKQAGKETFRVCQQLVDGWMRVSIDEICAAIRDVFHEQRAVPEPAGALAVAGAKKWVIENGVSGKTLCAIVSGANVNFDRLRHIAERAELGDEAEGLLAVTIPEQPGSFRKFLRQLGRRVITEFNYRYSSEAAAHVFAGIKLADGHAERESIVNNLRDHGFAVVDMSGNEMAKMHVRFMVGGRVPGLADERVYRFEFPERPGALVDFLNAVGGRWNISLFHYRNHGAAYGRVLCGLQVPARERAELKRSLDALGYPYWEETGNPAYELFLGAE</sequence>
<dbReference type="PROSITE" id="PS51672">
    <property type="entry name" value="ACT_LIKE"/>
    <property type="match status" value="2"/>
</dbReference>
<dbReference type="CDD" id="cd04907">
    <property type="entry name" value="ACT_ThrD-I_2"/>
    <property type="match status" value="1"/>
</dbReference>
<evidence type="ECO:0000256" key="7">
    <source>
        <dbReference type="ARBA" id="ARBA00022624"/>
    </source>
</evidence>
<feature type="domain" description="ACT-like" evidence="14">
    <location>
        <begin position="448"/>
        <end position="519"/>
    </location>
</feature>
<evidence type="ECO:0000256" key="1">
    <source>
        <dbReference type="ARBA" id="ARBA00001274"/>
    </source>
</evidence>
<dbReference type="EC" id="4.3.1.19" evidence="13"/>
<dbReference type="NCBIfam" id="TIGR01124">
    <property type="entry name" value="ilvA_2Cterm"/>
    <property type="match status" value="1"/>
</dbReference>
<dbReference type="PROSITE" id="PS00165">
    <property type="entry name" value="DEHYDRATASE_SER_THR"/>
    <property type="match status" value="1"/>
</dbReference>
<keyword evidence="10 13" id="KW-0456">Lyase</keyword>
<dbReference type="AlphaFoldDB" id="A0A4R7PAC8"/>
<evidence type="ECO:0000256" key="10">
    <source>
        <dbReference type="ARBA" id="ARBA00023239"/>
    </source>
</evidence>
<dbReference type="SUPFAM" id="SSF53686">
    <property type="entry name" value="Tryptophan synthase beta subunit-like PLP-dependent enzymes"/>
    <property type="match status" value="1"/>
</dbReference>
<comment type="cofactor">
    <cofactor evidence="2 13">
        <name>pyridoxal 5'-phosphate</name>
        <dbReference type="ChEBI" id="CHEBI:597326"/>
    </cofactor>
</comment>
<dbReference type="CDD" id="cd01562">
    <property type="entry name" value="Thr-dehyd"/>
    <property type="match status" value="1"/>
</dbReference>
<dbReference type="InterPro" id="IPR038110">
    <property type="entry name" value="TD_ACT-like_sf"/>
</dbReference>
<dbReference type="InterPro" id="IPR000634">
    <property type="entry name" value="Ser/Thr_deHydtase_PyrdxlP-BS"/>
</dbReference>
<evidence type="ECO:0000256" key="2">
    <source>
        <dbReference type="ARBA" id="ARBA00001933"/>
    </source>
</evidence>
<dbReference type="GO" id="GO:0003941">
    <property type="term" value="F:L-serine ammonia-lyase activity"/>
    <property type="evidence" value="ECO:0007669"/>
    <property type="project" value="TreeGrafter"/>
</dbReference>
<dbReference type="InterPro" id="IPR036052">
    <property type="entry name" value="TrpB-like_PALP_sf"/>
</dbReference>
<protein>
    <recommendedName>
        <fullName evidence="13">L-threonine dehydratase</fullName>
        <ecNumber evidence="13">4.3.1.19</ecNumber>
    </recommendedName>
    <alternativeName>
        <fullName evidence="13">Threonine deaminase</fullName>
    </alternativeName>
</protein>
<dbReference type="UniPathway" id="UPA00047">
    <property type="reaction ID" value="UER00054"/>
</dbReference>
<accession>A0A4R7PAC8</accession>
<dbReference type="Gene3D" id="3.40.1020.10">
    <property type="entry name" value="Biosynthetic Threonine Deaminase, Domain 3"/>
    <property type="match status" value="1"/>
</dbReference>
<dbReference type="InterPro" id="IPR045865">
    <property type="entry name" value="ACT-like_dom_sf"/>
</dbReference>
<dbReference type="PANTHER" id="PTHR48078:SF11">
    <property type="entry name" value="THREONINE DEHYDRATASE, MITOCHONDRIAL"/>
    <property type="match status" value="1"/>
</dbReference>
<dbReference type="GO" id="GO:0004794">
    <property type="term" value="F:threonine deaminase activity"/>
    <property type="evidence" value="ECO:0007669"/>
    <property type="project" value="UniProtKB-UniRule"/>
</dbReference>
<dbReference type="GO" id="GO:0006565">
    <property type="term" value="P:L-serine catabolic process"/>
    <property type="evidence" value="ECO:0007669"/>
    <property type="project" value="TreeGrafter"/>
</dbReference>
<evidence type="ECO:0000259" key="14">
    <source>
        <dbReference type="PROSITE" id="PS51672"/>
    </source>
</evidence>
<gene>
    <name evidence="13" type="primary">ilvA</name>
    <name evidence="15" type="ORF">DFR24_0215</name>
</gene>
<evidence type="ECO:0000313" key="15">
    <source>
        <dbReference type="EMBL" id="TDU30858.1"/>
    </source>
</evidence>
<dbReference type="Proteomes" id="UP000295341">
    <property type="component" value="Unassembled WGS sequence"/>
</dbReference>
<dbReference type="GO" id="GO:0030170">
    <property type="term" value="F:pyridoxal phosphate binding"/>
    <property type="evidence" value="ECO:0007669"/>
    <property type="project" value="InterPro"/>
</dbReference>
<dbReference type="Pfam" id="PF00291">
    <property type="entry name" value="PALP"/>
    <property type="match status" value="1"/>
</dbReference>
<evidence type="ECO:0000313" key="16">
    <source>
        <dbReference type="Proteomes" id="UP000295341"/>
    </source>
</evidence>
<dbReference type="Pfam" id="PF00585">
    <property type="entry name" value="Thr_dehydrat_C"/>
    <property type="match status" value="2"/>
</dbReference>
<reference evidence="15 16" key="1">
    <citation type="submission" date="2019-03" db="EMBL/GenBank/DDBJ databases">
        <title>Genomic Encyclopedia of Type Strains, Phase IV (KMG-IV): sequencing the most valuable type-strain genomes for metagenomic binning, comparative biology and taxonomic classification.</title>
        <authorList>
            <person name="Goeker M."/>
        </authorList>
    </citation>
    <scope>NUCLEOTIDE SEQUENCE [LARGE SCALE GENOMIC DNA]</scope>
    <source>
        <strain evidence="15 16">DSM 26377</strain>
    </source>
</reference>
<keyword evidence="7 13" id="KW-0412">Isoleucine biosynthesis</keyword>
<dbReference type="GO" id="GO:0006567">
    <property type="term" value="P:L-threonine catabolic process"/>
    <property type="evidence" value="ECO:0007669"/>
    <property type="project" value="TreeGrafter"/>
</dbReference>
<evidence type="ECO:0000256" key="6">
    <source>
        <dbReference type="ARBA" id="ARBA00022605"/>
    </source>
</evidence>
<dbReference type="SUPFAM" id="SSF55021">
    <property type="entry name" value="ACT-like"/>
    <property type="match status" value="2"/>
</dbReference>
<name>A0A4R7PAC8_9GAMM</name>
<evidence type="ECO:0000256" key="3">
    <source>
        <dbReference type="ARBA" id="ARBA00004810"/>
    </source>
</evidence>
<dbReference type="FunFam" id="3.40.50.1100:FF:000008">
    <property type="entry name" value="L-threonine dehydratase"/>
    <property type="match status" value="1"/>
</dbReference>
<comment type="function">
    <text evidence="12 13">Catalyzes the anaerobic formation of alpha-ketobutyrate and ammonia from threonine in a two-step reaction. The first step involved a dehydration of threonine and a production of enamine intermediates (aminocrotonate), which tautomerizes to its imine form (iminobutyrate). Both intermediates are unstable and short-lived. The second step is the nonenzymatic hydrolysis of the enamine/imine intermediates to form 2-ketobutyrate and free ammonia. In the low water environment of the cell, the second step is accelerated by RidA.</text>
</comment>
<dbReference type="FunFam" id="3.40.1020.10:FF:000001">
    <property type="entry name" value="L-threonine dehydratase"/>
    <property type="match status" value="1"/>
</dbReference>
<comment type="similarity">
    <text evidence="4 13">Belongs to the serine/threonine dehydratase family.</text>
</comment>
<comment type="pathway">
    <text evidence="3 13">Amino-acid biosynthesis; L-isoleucine biosynthesis; 2-oxobutanoate from L-threonine: step 1/1.</text>
</comment>
<evidence type="ECO:0000256" key="11">
    <source>
        <dbReference type="ARBA" id="ARBA00023304"/>
    </source>
</evidence>
<evidence type="ECO:0000256" key="5">
    <source>
        <dbReference type="ARBA" id="ARBA00011881"/>
    </source>
</evidence>
<dbReference type="InterPro" id="IPR050147">
    <property type="entry name" value="Ser/Thr_Dehydratase"/>
</dbReference>
<dbReference type="GO" id="GO:0009097">
    <property type="term" value="P:isoleucine biosynthetic process"/>
    <property type="evidence" value="ECO:0007669"/>
    <property type="project" value="UniProtKB-UniRule"/>
</dbReference>
<dbReference type="NCBIfam" id="NF006674">
    <property type="entry name" value="PRK09224.1"/>
    <property type="match status" value="1"/>
</dbReference>
<dbReference type="CDD" id="cd04906">
    <property type="entry name" value="ACT_ThrD-I_1"/>
    <property type="match status" value="1"/>
</dbReference>
<evidence type="ECO:0000256" key="4">
    <source>
        <dbReference type="ARBA" id="ARBA00010869"/>
    </source>
</evidence>
<dbReference type="Gene3D" id="3.40.50.1100">
    <property type="match status" value="2"/>
</dbReference>
<dbReference type="EMBL" id="SOBT01000008">
    <property type="protein sequence ID" value="TDU30858.1"/>
    <property type="molecule type" value="Genomic_DNA"/>
</dbReference>
<dbReference type="InterPro" id="IPR001721">
    <property type="entry name" value="TD_ACT-like"/>
</dbReference>
<comment type="catalytic activity">
    <reaction evidence="1 13">
        <text>L-threonine = 2-oxobutanoate + NH4(+)</text>
        <dbReference type="Rhea" id="RHEA:22108"/>
        <dbReference type="ChEBI" id="CHEBI:16763"/>
        <dbReference type="ChEBI" id="CHEBI:28938"/>
        <dbReference type="ChEBI" id="CHEBI:57926"/>
        <dbReference type="EC" id="4.3.1.19"/>
    </reaction>
</comment>
<evidence type="ECO:0000256" key="12">
    <source>
        <dbReference type="ARBA" id="ARBA00025527"/>
    </source>
</evidence>
<organism evidence="15 16">
    <name type="scientific">Panacagrimonas perspica</name>
    <dbReference type="NCBI Taxonomy" id="381431"/>
    <lineage>
        <taxon>Bacteria</taxon>
        <taxon>Pseudomonadati</taxon>
        <taxon>Pseudomonadota</taxon>
        <taxon>Gammaproteobacteria</taxon>
        <taxon>Nevskiales</taxon>
        <taxon>Nevskiaceae</taxon>
        <taxon>Panacagrimonas</taxon>
    </lineage>
</organism>
<dbReference type="PANTHER" id="PTHR48078">
    <property type="entry name" value="THREONINE DEHYDRATASE, MITOCHONDRIAL-RELATED"/>
    <property type="match status" value="1"/>
</dbReference>
<proteinExistence type="inferred from homology"/>